<evidence type="ECO:0000256" key="1">
    <source>
        <dbReference type="SAM" id="Phobius"/>
    </source>
</evidence>
<feature type="transmembrane region" description="Helical" evidence="1">
    <location>
        <begin position="6"/>
        <end position="28"/>
    </location>
</feature>
<sequence length="88" mass="10005">MTVAAFFIPLGIFFISYLVIYAGIQLITKKSTDRRGALRKIIAILTGVFAIAYMYLWYTSGNYYLLLLSIVLACTSIIMITVDKRRIQ</sequence>
<feature type="transmembrane region" description="Helical" evidence="1">
    <location>
        <begin position="64"/>
        <end position="82"/>
    </location>
</feature>
<organism evidence="2 3">
    <name type="scientific">Paenibacillus hunanensis</name>
    <dbReference type="NCBI Taxonomy" id="539262"/>
    <lineage>
        <taxon>Bacteria</taxon>
        <taxon>Bacillati</taxon>
        <taxon>Bacillota</taxon>
        <taxon>Bacilli</taxon>
        <taxon>Bacillales</taxon>
        <taxon>Paenibacillaceae</taxon>
        <taxon>Paenibacillus</taxon>
    </lineage>
</organism>
<feature type="transmembrane region" description="Helical" evidence="1">
    <location>
        <begin position="40"/>
        <end position="58"/>
    </location>
</feature>
<keyword evidence="1" id="KW-0472">Membrane</keyword>
<comment type="caution">
    <text evidence="2">The sequence shown here is derived from an EMBL/GenBank/DDBJ whole genome shotgun (WGS) entry which is preliminary data.</text>
</comment>
<name>A0ABU1J097_9BACL</name>
<gene>
    <name evidence="2" type="ORF">JOC58_002832</name>
</gene>
<keyword evidence="1" id="KW-0812">Transmembrane</keyword>
<dbReference type="EMBL" id="JAVDQH010000010">
    <property type="protein sequence ID" value="MDR6244935.1"/>
    <property type="molecule type" value="Genomic_DNA"/>
</dbReference>
<evidence type="ECO:0000313" key="3">
    <source>
        <dbReference type="Proteomes" id="UP001185028"/>
    </source>
</evidence>
<proteinExistence type="predicted"/>
<protein>
    <submittedName>
        <fullName evidence="2">Uncharacterized protein</fullName>
    </submittedName>
</protein>
<dbReference type="Proteomes" id="UP001185028">
    <property type="component" value="Unassembled WGS sequence"/>
</dbReference>
<accession>A0ABU1J097</accession>
<dbReference type="RefSeq" id="WP_188774548.1">
    <property type="nucleotide sequence ID" value="NZ_BMMB01000002.1"/>
</dbReference>
<evidence type="ECO:0000313" key="2">
    <source>
        <dbReference type="EMBL" id="MDR6244935.1"/>
    </source>
</evidence>
<keyword evidence="3" id="KW-1185">Reference proteome</keyword>
<keyword evidence="1" id="KW-1133">Transmembrane helix</keyword>
<reference evidence="2 3" key="1">
    <citation type="submission" date="2023-07" db="EMBL/GenBank/DDBJ databases">
        <title>Genomic Encyclopedia of Type Strains, Phase IV (KMG-IV): sequencing the most valuable type-strain genomes for metagenomic binning, comparative biology and taxonomic classification.</title>
        <authorList>
            <person name="Goeker M."/>
        </authorList>
    </citation>
    <scope>NUCLEOTIDE SEQUENCE [LARGE SCALE GENOMIC DNA]</scope>
    <source>
        <strain evidence="2 3">DSM 22170</strain>
    </source>
</reference>